<dbReference type="InterPro" id="IPR015760">
    <property type="entry name" value="TIF_IF2"/>
</dbReference>
<dbReference type="GO" id="GO:0005525">
    <property type="term" value="F:GTP binding"/>
    <property type="evidence" value="ECO:0007669"/>
    <property type="project" value="UniProtKB-KW"/>
</dbReference>
<dbReference type="InterPro" id="IPR036925">
    <property type="entry name" value="TIF_IF2_dom3_sf"/>
</dbReference>
<dbReference type="PANTHER" id="PTHR43381:SF5">
    <property type="entry name" value="TR-TYPE G DOMAIN-CONTAINING PROTEIN"/>
    <property type="match status" value="1"/>
</dbReference>
<evidence type="ECO:0000256" key="3">
    <source>
        <dbReference type="ARBA" id="ARBA00022741"/>
    </source>
</evidence>
<evidence type="ECO:0000313" key="8">
    <source>
        <dbReference type="EMBL" id="KKS84716.1"/>
    </source>
</evidence>
<dbReference type="Gene3D" id="2.40.30.10">
    <property type="entry name" value="Translation factors"/>
    <property type="match status" value="2"/>
</dbReference>
<proteinExistence type="inferred from homology"/>
<dbReference type="EMBL" id="LCFD01000025">
    <property type="protein sequence ID" value="KKS84716.1"/>
    <property type="molecule type" value="Genomic_DNA"/>
</dbReference>
<dbReference type="InterPro" id="IPR053905">
    <property type="entry name" value="EF-G-like_DII"/>
</dbReference>
<reference evidence="8 9" key="1">
    <citation type="journal article" date="2015" name="Nature">
        <title>rRNA introns, odd ribosomes, and small enigmatic genomes across a large radiation of phyla.</title>
        <authorList>
            <person name="Brown C.T."/>
            <person name="Hug L.A."/>
            <person name="Thomas B.C."/>
            <person name="Sharon I."/>
            <person name="Castelle C.J."/>
            <person name="Singh A."/>
            <person name="Wilkins M.J."/>
            <person name="Williams K.H."/>
            <person name="Banfield J.F."/>
        </authorList>
    </citation>
    <scope>NUCLEOTIDE SEQUENCE [LARGE SCALE GENOMIC DNA]</scope>
</reference>
<evidence type="ECO:0000313" key="9">
    <source>
        <dbReference type="Proteomes" id="UP000034050"/>
    </source>
</evidence>
<name>A0A0G1ENX1_9BACT</name>
<comment type="similarity">
    <text evidence="1">Belongs to the TRAFAC class translation factor GTPase superfamily. Classic translation factor GTPase family. IF-2 subfamily.</text>
</comment>
<evidence type="ECO:0000256" key="4">
    <source>
        <dbReference type="ARBA" id="ARBA00022917"/>
    </source>
</evidence>
<evidence type="ECO:0000259" key="6">
    <source>
        <dbReference type="Pfam" id="PF11987"/>
    </source>
</evidence>
<dbReference type="Proteomes" id="UP000034050">
    <property type="component" value="Unassembled WGS sequence"/>
</dbReference>
<keyword evidence="3" id="KW-0547">Nucleotide-binding</keyword>
<dbReference type="InterPro" id="IPR009000">
    <property type="entry name" value="Transl_B-barrel_sf"/>
</dbReference>
<dbReference type="SUPFAM" id="SSF50447">
    <property type="entry name" value="Translation proteins"/>
    <property type="match status" value="2"/>
</dbReference>
<dbReference type="Pfam" id="PF11987">
    <property type="entry name" value="IF-2"/>
    <property type="match status" value="1"/>
</dbReference>
<evidence type="ECO:0000259" key="7">
    <source>
        <dbReference type="Pfam" id="PF22042"/>
    </source>
</evidence>
<dbReference type="PANTHER" id="PTHR43381">
    <property type="entry name" value="TRANSLATION INITIATION FACTOR IF-2-RELATED"/>
    <property type="match status" value="1"/>
</dbReference>
<dbReference type="Gene3D" id="3.40.50.10050">
    <property type="entry name" value="Translation initiation factor IF- 2, domain 3"/>
    <property type="match status" value="1"/>
</dbReference>
<evidence type="ECO:0000256" key="5">
    <source>
        <dbReference type="ARBA" id="ARBA00023134"/>
    </source>
</evidence>
<protein>
    <submittedName>
        <fullName evidence="8">Translation initiation factor IF-2</fullName>
    </submittedName>
</protein>
<evidence type="ECO:0000256" key="2">
    <source>
        <dbReference type="ARBA" id="ARBA00022540"/>
    </source>
</evidence>
<feature type="non-terminal residue" evidence="8">
    <location>
        <position position="1"/>
    </location>
</feature>
<dbReference type="GO" id="GO:0003743">
    <property type="term" value="F:translation initiation factor activity"/>
    <property type="evidence" value="ECO:0007669"/>
    <property type="project" value="UniProtKB-KW"/>
</dbReference>
<feature type="domain" description="Translation initiation factor IF- 2" evidence="6">
    <location>
        <begin position="125"/>
        <end position="226"/>
    </location>
</feature>
<dbReference type="FunFam" id="3.40.50.10050:FF:000001">
    <property type="entry name" value="Translation initiation factor IF-2"/>
    <property type="match status" value="1"/>
</dbReference>
<dbReference type="SUPFAM" id="SSF52156">
    <property type="entry name" value="Initiation factor IF2/eIF5b, domain 3"/>
    <property type="match status" value="1"/>
</dbReference>
<keyword evidence="4" id="KW-0648">Protein biosynthesis</keyword>
<accession>A0A0G1ENX1</accession>
<dbReference type="InterPro" id="IPR044145">
    <property type="entry name" value="IF2_II"/>
</dbReference>
<gene>
    <name evidence="8" type="ORF">UV61_C0025G0001</name>
</gene>
<feature type="domain" description="Elongation factor G-like" evidence="7">
    <location>
        <begin position="18"/>
        <end position="97"/>
    </location>
</feature>
<dbReference type="GO" id="GO:0005737">
    <property type="term" value="C:cytoplasm"/>
    <property type="evidence" value="ECO:0007669"/>
    <property type="project" value="TreeGrafter"/>
</dbReference>
<sequence length="340" mass="36398">IILLVADMQEITADPVAPARGVIIESHKDQRRGFVATVLVQNGALRIGDWIVAGHVIGKVKSMDDFRGKSISEAGPAVPVAIAGWPESPQVGAEFNTAIAKRAAEDLAADNVTPPPVAFDTFRNTGSSEQSEEKQTLNVLFKADVASSIEAINQSVADINHDEVQFRVLGSSVGDINEADVQTAAAKGAIIYAFRVGIDSATTKRAERDGIRIRSFDVIYELTDALREDLATLLPSATERTAEGTLKILAIFRTDAKSRIIGGKVVSGSASRGALIDLVRGDERIRVGRLVGVQHNKEDRESVAQGLEAGLRIDTSAFTGDISVGDTLEFVREQTVKRTL</sequence>
<evidence type="ECO:0000256" key="1">
    <source>
        <dbReference type="ARBA" id="ARBA00007733"/>
    </source>
</evidence>
<dbReference type="InterPro" id="IPR023115">
    <property type="entry name" value="TIF_IF2_dom3"/>
</dbReference>
<keyword evidence="2 8" id="KW-0396">Initiation factor</keyword>
<dbReference type="Pfam" id="PF22042">
    <property type="entry name" value="EF-G_D2"/>
    <property type="match status" value="1"/>
</dbReference>
<comment type="caution">
    <text evidence="8">The sequence shown here is derived from an EMBL/GenBank/DDBJ whole genome shotgun (WGS) entry which is preliminary data.</text>
</comment>
<dbReference type="CDD" id="cd03702">
    <property type="entry name" value="IF2_mtIF2_II"/>
    <property type="match status" value="1"/>
</dbReference>
<keyword evidence="5" id="KW-0342">GTP-binding</keyword>
<dbReference type="AlphaFoldDB" id="A0A0G1ENX1"/>
<dbReference type="STRING" id="1618446.UV61_C0025G0001"/>
<organism evidence="8 9">
    <name type="scientific">Candidatus Gottesmanbacteria bacterium GW2011_GWB1_43_11</name>
    <dbReference type="NCBI Taxonomy" id="1618446"/>
    <lineage>
        <taxon>Bacteria</taxon>
        <taxon>Candidatus Gottesmaniibacteriota</taxon>
    </lineage>
</organism>